<feature type="region of interest" description="Disordered" evidence="2">
    <location>
        <begin position="1"/>
        <end position="24"/>
    </location>
</feature>
<dbReference type="STRING" id="59561.AQZ59_00549"/>
<dbReference type="RefSeq" id="WP_082661104.1">
    <property type="nucleotide sequence ID" value="NZ_CAUPHE010000001.1"/>
</dbReference>
<dbReference type="AlphaFoldDB" id="A0A0W1KKL9"/>
<feature type="transmembrane region" description="Helical" evidence="1">
    <location>
        <begin position="66"/>
        <end position="88"/>
    </location>
</feature>
<dbReference type="Proteomes" id="UP001225576">
    <property type="component" value="Unassembled WGS sequence"/>
</dbReference>
<organism evidence="3 5">
    <name type="scientific">Trueperella bernardiae</name>
    <dbReference type="NCBI Taxonomy" id="59561"/>
    <lineage>
        <taxon>Bacteria</taxon>
        <taxon>Bacillati</taxon>
        <taxon>Actinomycetota</taxon>
        <taxon>Actinomycetes</taxon>
        <taxon>Actinomycetales</taxon>
        <taxon>Actinomycetaceae</taxon>
        <taxon>Trueperella</taxon>
    </lineage>
</organism>
<feature type="transmembrane region" description="Helical" evidence="1">
    <location>
        <begin position="207"/>
        <end position="233"/>
    </location>
</feature>
<evidence type="ECO:0000313" key="5">
    <source>
        <dbReference type="Proteomes" id="UP000054404"/>
    </source>
</evidence>
<dbReference type="EMBL" id="JASPDQ010000009">
    <property type="protein sequence ID" value="MDK8601815.1"/>
    <property type="molecule type" value="Genomic_DNA"/>
</dbReference>
<dbReference type="InterPro" id="IPR003744">
    <property type="entry name" value="YhhQ"/>
</dbReference>
<dbReference type="OrthoDB" id="9805479at2"/>
<dbReference type="Proteomes" id="UP000054404">
    <property type="component" value="Unassembled WGS sequence"/>
</dbReference>
<dbReference type="PANTHER" id="PTHR34300">
    <property type="entry name" value="QUEUOSINE PRECURSOR TRANSPORTER-RELATED"/>
    <property type="match status" value="1"/>
</dbReference>
<accession>A0A0W1KKL9</accession>
<name>A0A0W1KKL9_9ACTO</name>
<reference evidence="4" key="2">
    <citation type="submission" date="2023-05" db="EMBL/GenBank/DDBJ databases">
        <title>Genomic Catalog of Human Bladder Bacteria.</title>
        <authorList>
            <person name="Du J."/>
        </authorList>
    </citation>
    <scope>NUCLEOTIDE SEQUENCE</scope>
    <source>
        <strain evidence="4">UMB1304A</strain>
    </source>
</reference>
<feature type="transmembrane region" description="Helical" evidence="1">
    <location>
        <begin position="41"/>
        <end position="60"/>
    </location>
</feature>
<keyword evidence="5" id="KW-1185">Reference proteome</keyword>
<protein>
    <recommendedName>
        <fullName evidence="1">Probable queuosine precursor transporter</fullName>
        <shortName evidence="1">Q precursor transporter</shortName>
    </recommendedName>
</protein>
<dbReference type="GO" id="GO:0005886">
    <property type="term" value="C:plasma membrane"/>
    <property type="evidence" value="ECO:0007669"/>
    <property type="project" value="UniProtKB-SubCell"/>
</dbReference>
<gene>
    <name evidence="3" type="primary">yhhQ</name>
    <name evidence="3" type="ORF">AQZ59_00549</name>
    <name evidence="4" type="ORF">QP858_04975</name>
</gene>
<evidence type="ECO:0000313" key="4">
    <source>
        <dbReference type="EMBL" id="MDK8601815.1"/>
    </source>
</evidence>
<sequence>MTAPEPTTPAPALSDGATPANDAAAQPAATTTAYAAIRRGLYDYFAVFFVAFLLLSNIGATKLVEIGPLTFDGGAILFPLTYIIGDVLSEVYGFKAARRVIFMGFVVSFLASLTFWAVIQLPAHPDYTSQAAFEEVLGVVWRFVFASLAGYLAGQLLNAKVLTAIKDRWGEKHMWARLIGSTLVGEAADTVIFCVIAWVGVVGWATIANLAVVGFLYKVSVEVVFLPITYAVINLVKKHEPNYGK</sequence>
<evidence type="ECO:0000313" key="3">
    <source>
        <dbReference type="EMBL" id="KTF04565.1"/>
    </source>
</evidence>
<dbReference type="PANTHER" id="PTHR34300:SF2">
    <property type="entry name" value="QUEUOSINE PRECURSOR TRANSPORTER-RELATED"/>
    <property type="match status" value="1"/>
</dbReference>
<proteinExistence type="inferred from homology"/>
<keyword evidence="1" id="KW-0812">Transmembrane</keyword>
<dbReference type="EMBL" id="LNIZ01000002">
    <property type="protein sequence ID" value="KTF04565.1"/>
    <property type="molecule type" value="Genomic_DNA"/>
</dbReference>
<keyword evidence="1" id="KW-1133">Transmembrane helix</keyword>
<dbReference type="PATRIC" id="fig|59561.3.peg.541"/>
<feature type="transmembrane region" description="Helical" evidence="1">
    <location>
        <begin position="100"/>
        <end position="119"/>
    </location>
</feature>
<comment type="caution">
    <text evidence="3">The sequence shown here is derived from an EMBL/GenBank/DDBJ whole genome shotgun (WGS) entry which is preliminary data.</text>
</comment>
<keyword evidence="1" id="KW-0472">Membrane</keyword>
<comment type="subcellular location">
    <subcellularLocation>
        <location evidence="1">Cell membrane</location>
        <topology evidence="1">Multi-pass membrane protein</topology>
    </subcellularLocation>
</comment>
<feature type="transmembrane region" description="Helical" evidence="1">
    <location>
        <begin position="139"/>
        <end position="157"/>
    </location>
</feature>
<dbReference type="HAMAP" id="MF_02088">
    <property type="entry name" value="Q_prec_transport"/>
    <property type="match status" value="1"/>
</dbReference>
<feature type="transmembrane region" description="Helical" evidence="1">
    <location>
        <begin position="178"/>
        <end position="201"/>
    </location>
</feature>
<comment type="function">
    <text evidence="1">Involved in the import of queuosine (Q) precursors, required for Q precursor salvage.</text>
</comment>
<evidence type="ECO:0000256" key="1">
    <source>
        <dbReference type="HAMAP-Rule" id="MF_02088"/>
    </source>
</evidence>
<evidence type="ECO:0000256" key="2">
    <source>
        <dbReference type="SAM" id="MobiDB-lite"/>
    </source>
</evidence>
<comment type="similarity">
    <text evidence="1">Belongs to the vitamin uptake transporter (VUT/ECF) (TC 2.A.88) family. Q precursor transporter subfamily.</text>
</comment>
<keyword evidence="1" id="KW-1003">Cell membrane</keyword>
<keyword evidence="1" id="KW-0813">Transport</keyword>
<dbReference type="NCBIfam" id="TIGR00697">
    <property type="entry name" value="queuosine precursor transporter"/>
    <property type="match status" value="1"/>
</dbReference>
<reference evidence="3 5" key="1">
    <citation type="submission" date="2015-11" db="EMBL/GenBank/DDBJ databases">
        <title>Draft Genome Sequence of the Type Strain Trueperella bernardiae LCDC 89-0504T, Isolated from Blood Culture.</title>
        <authorList>
            <person name="Bernier A.-M."/>
            <person name="Bernard K."/>
        </authorList>
    </citation>
    <scope>NUCLEOTIDE SEQUENCE [LARGE SCALE GENOMIC DNA]</scope>
    <source>
        <strain evidence="3 5">LCDC 89-0504</strain>
    </source>
</reference>
<dbReference type="GO" id="GO:0022857">
    <property type="term" value="F:transmembrane transporter activity"/>
    <property type="evidence" value="ECO:0007669"/>
    <property type="project" value="UniProtKB-UniRule"/>
</dbReference>
<dbReference type="Pfam" id="PF02592">
    <property type="entry name" value="Vut_1"/>
    <property type="match status" value="1"/>
</dbReference>